<dbReference type="InterPro" id="IPR006553">
    <property type="entry name" value="Leu-rich_rpt_Cys-con_subtyp"/>
</dbReference>
<dbReference type="Gene3D" id="3.80.10.10">
    <property type="entry name" value="Ribonuclease Inhibitor"/>
    <property type="match status" value="1"/>
</dbReference>
<dbReference type="SMART" id="SM00367">
    <property type="entry name" value="LRR_CC"/>
    <property type="match status" value="3"/>
</dbReference>
<comment type="caution">
    <text evidence="3">The sequence shown here is derived from an EMBL/GenBank/DDBJ whole genome shotgun (WGS) entry which is preliminary data.</text>
</comment>
<proteinExistence type="predicted"/>
<dbReference type="SUPFAM" id="SSF52047">
    <property type="entry name" value="RNI-like"/>
    <property type="match status" value="1"/>
</dbReference>
<keyword evidence="4" id="KW-1185">Reference proteome</keyword>
<sequence length="411" mass="45743">MEGAWPHVLSRLPLEDVVRCRRVCRRWDSYCGHVLRTCRSLDVEAQCGATISDPLAIASVVDQCGRSLQSVTLRVTAKNEKYSVLSSECHVTSQVIRSVCRRATRLRSLRIDRMILTLGAIENFVHLPATLQEISITNCLISCSTYDVNTIIQASLQKLLDKCTRLVTFEITGRGLCFDHFSLDTAVMSRISNSIRNLSISAGNSLKIDELSFLKHKRLESLTLRRSFISAACLPFLVEMADSLQHLDLSWSPNLLDCTLIGQLPNLRSLNLGNNRDGVTDESLDVIAEQCCLLETLSVENCSHLTQRSLQKNSGVSNVDDEVLIKLAMCSQLNFVELNFCRKVTSRGLLTLLRSLRNLERLEVLGIRGYSHQLLLSCNHRVPRSIVCDSSIPTFSFPIPPIPGTASVVSA</sequence>
<evidence type="ECO:0000259" key="2">
    <source>
        <dbReference type="Pfam" id="PF00646"/>
    </source>
</evidence>
<dbReference type="Pfam" id="PF00646">
    <property type="entry name" value="F-box"/>
    <property type="match status" value="1"/>
</dbReference>
<dbReference type="InterPro" id="IPR001810">
    <property type="entry name" value="F-box_dom"/>
</dbReference>
<protein>
    <recommendedName>
        <fullName evidence="2">F-box domain-containing protein</fullName>
    </recommendedName>
</protein>
<evidence type="ECO:0000256" key="1">
    <source>
        <dbReference type="ARBA" id="ARBA00022786"/>
    </source>
</evidence>
<reference evidence="3" key="1">
    <citation type="submission" date="2020-10" db="EMBL/GenBank/DDBJ databases">
        <authorList>
            <person name="Kikuchi T."/>
        </authorList>
    </citation>
    <scope>NUCLEOTIDE SEQUENCE</scope>
    <source>
        <strain evidence="3">NKZ352</strain>
    </source>
</reference>
<dbReference type="Gene3D" id="1.20.1280.50">
    <property type="match status" value="1"/>
</dbReference>
<gene>
    <name evidence="3" type="ORF">CAUJ_LOCUS15365</name>
</gene>
<dbReference type="EMBL" id="CAJGYM010000177">
    <property type="protein sequence ID" value="CAD6199462.1"/>
    <property type="molecule type" value="Genomic_DNA"/>
</dbReference>
<dbReference type="PANTHER" id="PTHR31639:SF256">
    <property type="entry name" value="OS07G0242900 PROTEIN"/>
    <property type="match status" value="1"/>
</dbReference>
<organism evidence="3 4">
    <name type="scientific">Caenorhabditis auriculariae</name>
    <dbReference type="NCBI Taxonomy" id="2777116"/>
    <lineage>
        <taxon>Eukaryota</taxon>
        <taxon>Metazoa</taxon>
        <taxon>Ecdysozoa</taxon>
        <taxon>Nematoda</taxon>
        <taxon>Chromadorea</taxon>
        <taxon>Rhabditida</taxon>
        <taxon>Rhabditina</taxon>
        <taxon>Rhabditomorpha</taxon>
        <taxon>Rhabditoidea</taxon>
        <taxon>Rhabditidae</taxon>
        <taxon>Peloderinae</taxon>
        <taxon>Caenorhabditis</taxon>
    </lineage>
</organism>
<keyword evidence="1" id="KW-0833">Ubl conjugation pathway</keyword>
<dbReference type="InterPro" id="IPR036047">
    <property type="entry name" value="F-box-like_dom_sf"/>
</dbReference>
<evidence type="ECO:0000313" key="4">
    <source>
        <dbReference type="Proteomes" id="UP000835052"/>
    </source>
</evidence>
<evidence type="ECO:0000313" key="3">
    <source>
        <dbReference type="EMBL" id="CAD6199462.1"/>
    </source>
</evidence>
<dbReference type="PANTHER" id="PTHR31639">
    <property type="entry name" value="F-BOX PROTEIN-LIKE"/>
    <property type="match status" value="1"/>
</dbReference>
<dbReference type="InterPro" id="IPR032675">
    <property type="entry name" value="LRR_dom_sf"/>
</dbReference>
<name>A0A8S1HSF8_9PELO</name>
<dbReference type="Proteomes" id="UP000835052">
    <property type="component" value="Unassembled WGS sequence"/>
</dbReference>
<dbReference type="OrthoDB" id="5863314at2759"/>
<dbReference type="SUPFAM" id="SSF81383">
    <property type="entry name" value="F-box domain"/>
    <property type="match status" value="1"/>
</dbReference>
<dbReference type="AlphaFoldDB" id="A0A8S1HSF8"/>
<feature type="domain" description="F-box" evidence="2">
    <location>
        <begin position="6"/>
        <end position="27"/>
    </location>
</feature>
<accession>A0A8S1HSF8</accession>